<evidence type="ECO:0000313" key="1">
    <source>
        <dbReference type="EMBL" id="DAF96634.1"/>
    </source>
</evidence>
<accession>A0A8S5UQE7</accession>
<name>A0A8S5UQE7_9CAUD</name>
<sequence>MATLPKDFIGTTALQHVAEQVTKEILMGPGYTDAEEMDRLAIDIVSGVQYKRTIHILLRKGGTTRRKDVHTKVNSEVGFLKERTITVKLAWDHYTDNIDKYCETVFGTDAQGQYPLATEAATAILANYADNLTACLWNGDIALDKGDESTPASEQAMALYDGFHTCIKHDIEDGLISEANGNLIHCESIDKPSSNEDSTPYDNFLDWHLKWDARLRKQNVLVYMSELTAQYIAAGYANKFHGNFKVEYENGGNFKLPGLSRVTLCPIADFGEGDRMYVTIPKNFVYAVDSEGNKTYVGVKVGTDDDMRDIQFQIQSIQGAGVRNPFKYAFAMSDGDLAAAEYVAGDYTNSNLVVTTAMEDASTVTDGKVKVNGAAYTAPVATTANQVITLEAEDGTTDTFSYWSFGNKKIMDKKIQLAATGTSMGVTAFFKKS</sequence>
<organism evidence="1">
    <name type="scientific">Siphoviridae sp. ctfrT39</name>
    <dbReference type="NCBI Taxonomy" id="2825598"/>
    <lineage>
        <taxon>Viruses</taxon>
        <taxon>Duplodnaviria</taxon>
        <taxon>Heunggongvirae</taxon>
        <taxon>Uroviricota</taxon>
        <taxon>Caudoviricetes</taxon>
    </lineage>
</organism>
<proteinExistence type="predicted"/>
<evidence type="ECO:0008006" key="2">
    <source>
        <dbReference type="Google" id="ProtNLM"/>
    </source>
</evidence>
<dbReference type="EMBL" id="BK016120">
    <property type="protein sequence ID" value="DAF96634.1"/>
    <property type="molecule type" value="Genomic_DNA"/>
</dbReference>
<protein>
    <recommendedName>
        <fullName evidence="2">Major capsid protein</fullName>
    </recommendedName>
</protein>
<reference evidence="1" key="1">
    <citation type="journal article" date="2021" name="Proc. Natl. Acad. Sci. U.S.A.">
        <title>A Catalog of Tens of Thousands of Viruses from Human Metagenomes Reveals Hidden Associations with Chronic Diseases.</title>
        <authorList>
            <person name="Tisza M.J."/>
            <person name="Buck C.B."/>
        </authorList>
    </citation>
    <scope>NUCLEOTIDE SEQUENCE</scope>
    <source>
        <strain evidence="1">CtfrT39</strain>
    </source>
</reference>